<dbReference type="PANTHER" id="PTHR42973">
    <property type="entry name" value="BINDING OXIDOREDUCTASE, PUTATIVE (AFU_ORTHOLOGUE AFUA_1G17690)-RELATED"/>
    <property type="match status" value="1"/>
</dbReference>
<evidence type="ECO:0000256" key="1">
    <source>
        <dbReference type="ARBA" id="ARBA00001974"/>
    </source>
</evidence>
<dbReference type="Gene3D" id="3.30.465.10">
    <property type="match status" value="1"/>
</dbReference>
<dbReference type="RefSeq" id="XP_064709523.1">
    <property type="nucleotide sequence ID" value="XM_064853124.1"/>
</dbReference>
<dbReference type="InterPro" id="IPR016166">
    <property type="entry name" value="FAD-bd_PCMH"/>
</dbReference>
<comment type="caution">
    <text evidence="7">The sequence shown here is derived from an EMBL/GenBank/DDBJ whole genome shotgun (WGS) entry which is preliminary data.</text>
</comment>
<comment type="cofactor">
    <cofactor evidence="1">
        <name>FAD</name>
        <dbReference type="ChEBI" id="CHEBI:57692"/>
    </cofactor>
</comment>
<gene>
    <name evidence="7" type="ORF">LTR84_009585</name>
</gene>
<comment type="similarity">
    <text evidence="2">Belongs to the oxygen-dependent FAD-linked oxidoreductase family.</text>
</comment>
<dbReference type="EMBL" id="JAVRRD010000004">
    <property type="protein sequence ID" value="KAK5059702.1"/>
    <property type="molecule type" value="Genomic_DNA"/>
</dbReference>
<dbReference type="GO" id="GO:0071949">
    <property type="term" value="F:FAD binding"/>
    <property type="evidence" value="ECO:0007669"/>
    <property type="project" value="InterPro"/>
</dbReference>
<keyword evidence="4" id="KW-0274">FAD</keyword>
<reference evidence="7 8" key="1">
    <citation type="submission" date="2023-08" db="EMBL/GenBank/DDBJ databases">
        <title>Black Yeasts Isolated from many extreme environments.</title>
        <authorList>
            <person name="Coleine C."/>
            <person name="Stajich J.E."/>
            <person name="Selbmann L."/>
        </authorList>
    </citation>
    <scope>NUCLEOTIDE SEQUENCE [LARGE SCALE GENOMIC DNA]</scope>
    <source>
        <strain evidence="7 8">CCFEE 5792</strain>
    </source>
</reference>
<dbReference type="InterPro" id="IPR012951">
    <property type="entry name" value="BBE"/>
</dbReference>
<dbReference type="GeneID" id="89977743"/>
<sequence>MAEGALREMGFSDRILSPSSAEFAPASLRANAAAECKAALIAFPASTEAVSLAIRFAARSKLEIAVKCGGHHYSSASSIENGLVIDMGALKSVSIDKAAMKVTIGGGCLWGDVYTALRDKRLVCVGGGVHVVGVGGHITGGGYGPLSFKYGMACDNVIEATVVVADGRILRASEIENSDLFFAIRGGSSSFGVVTEFVLKIYPDQGPYFFKSVGFTADARVKVFSELRSFLARIPVERQILVFLNFVRGPPPHSEALIILNFFGLGAVEDFEDVFEPFLKAGTQFLNHTTHCPSLVEFSHVIDDLLLQGAPRKANGGAPITSLWPGMAEEVWDRWMSYTDANPDARQTKVFLEFHNSKRQRPETTCIPVDVPRHGMCVSSEEHHDPAGDQRAEQWTHEMNNAVRSYEKRYGARDLGVNGNASMLIEKSEDVWGQHYFRLRRIKAKYDPTYVFKRYFPIVLDLDGASASL</sequence>
<name>A0AAV9NIQ7_9EURO</name>
<organism evidence="7 8">
    <name type="scientific">Exophiala bonariae</name>
    <dbReference type="NCBI Taxonomy" id="1690606"/>
    <lineage>
        <taxon>Eukaryota</taxon>
        <taxon>Fungi</taxon>
        <taxon>Dikarya</taxon>
        <taxon>Ascomycota</taxon>
        <taxon>Pezizomycotina</taxon>
        <taxon>Eurotiomycetes</taxon>
        <taxon>Chaetothyriomycetidae</taxon>
        <taxon>Chaetothyriales</taxon>
        <taxon>Herpotrichiellaceae</taxon>
        <taxon>Exophiala</taxon>
    </lineage>
</organism>
<keyword evidence="5" id="KW-0560">Oxidoreductase</keyword>
<accession>A0AAV9NIQ7</accession>
<dbReference type="InterPro" id="IPR006094">
    <property type="entry name" value="Oxid_FAD_bind_N"/>
</dbReference>
<evidence type="ECO:0000313" key="7">
    <source>
        <dbReference type="EMBL" id="KAK5059702.1"/>
    </source>
</evidence>
<evidence type="ECO:0000256" key="3">
    <source>
        <dbReference type="ARBA" id="ARBA00022630"/>
    </source>
</evidence>
<dbReference type="Proteomes" id="UP001358417">
    <property type="component" value="Unassembled WGS sequence"/>
</dbReference>
<dbReference type="Pfam" id="PF08031">
    <property type="entry name" value="BBE"/>
    <property type="match status" value="1"/>
</dbReference>
<evidence type="ECO:0000256" key="5">
    <source>
        <dbReference type="ARBA" id="ARBA00023002"/>
    </source>
</evidence>
<dbReference type="PANTHER" id="PTHR42973:SF39">
    <property type="entry name" value="FAD-BINDING PCMH-TYPE DOMAIN-CONTAINING PROTEIN"/>
    <property type="match status" value="1"/>
</dbReference>
<protein>
    <recommendedName>
        <fullName evidence="6">FAD-binding PCMH-type domain-containing protein</fullName>
    </recommendedName>
</protein>
<dbReference type="InterPro" id="IPR036318">
    <property type="entry name" value="FAD-bd_PCMH-like_sf"/>
</dbReference>
<dbReference type="PROSITE" id="PS51387">
    <property type="entry name" value="FAD_PCMH"/>
    <property type="match status" value="1"/>
</dbReference>
<proteinExistence type="inferred from homology"/>
<evidence type="ECO:0000256" key="2">
    <source>
        <dbReference type="ARBA" id="ARBA00005466"/>
    </source>
</evidence>
<evidence type="ECO:0000313" key="8">
    <source>
        <dbReference type="Proteomes" id="UP001358417"/>
    </source>
</evidence>
<dbReference type="GO" id="GO:0016491">
    <property type="term" value="F:oxidoreductase activity"/>
    <property type="evidence" value="ECO:0007669"/>
    <property type="project" value="UniProtKB-KW"/>
</dbReference>
<evidence type="ECO:0000256" key="4">
    <source>
        <dbReference type="ARBA" id="ARBA00022827"/>
    </source>
</evidence>
<dbReference type="Gene3D" id="3.40.462.20">
    <property type="match status" value="1"/>
</dbReference>
<keyword evidence="3" id="KW-0285">Flavoprotein</keyword>
<feature type="domain" description="FAD-binding PCMH-type" evidence="6">
    <location>
        <begin position="34"/>
        <end position="204"/>
    </location>
</feature>
<evidence type="ECO:0000259" key="6">
    <source>
        <dbReference type="PROSITE" id="PS51387"/>
    </source>
</evidence>
<keyword evidence="8" id="KW-1185">Reference proteome</keyword>
<dbReference type="InterPro" id="IPR016169">
    <property type="entry name" value="FAD-bd_PCMH_sub2"/>
</dbReference>
<dbReference type="InterPro" id="IPR016167">
    <property type="entry name" value="FAD-bd_PCMH_sub1"/>
</dbReference>
<dbReference type="Pfam" id="PF01565">
    <property type="entry name" value="FAD_binding_4"/>
    <property type="match status" value="1"/>
</dbReference>
<dbReference type="InterPro" id="IPR050416">
    <property type="entry name" value="FAD-linked_Oxidoreductase"/>
</dbReference>
<dbReference type="Gene3D" id="3.30.43.10">
    <property type="entry name" value="Uridine Diphospho-n-acetylenolpyruvylglucosamine Reductase, domain 2"/>
    <property type="match status" value="1"/>
</dbReference>
<dbReference type="SUPFAM" id="SSF56176">
    <property type="entry name" value="FAD-binding/transporter-associated domain-like"/>
    <property type="match status" value="1"/>
</dbReference>
<dbReference type="AlphaFoldDB" id="A0AAV9NIQ7"/>